<dbReference type="EMBL" id="SJOL01002787">
    <property type="protein sequence ID" value="TGZ73379.1"/>
    <property type="molecule type" value="Genomic_DNA"/>
</dbReference>
<feature type="region of interest" description="Disordered" evidence="1">
    <location>
        <begin position="1"/>
        <end position="21"/>
    </location>
</feature>
<feature type="compositionally biased region" description="Polar residues" evidence="1">
    <location>
        <begin position="7"/>
        <end position="19"/>
    </location>
</feature>
<dbReference type="Proteomes" id="UP000308267">
    <property type="component" value="Unassembled WGS sequence"/>
</dbReference>
<accession>A0A4S2MEG3</accession>
<evidence type="ECO:0000256" key="1">
    <source>
        <dbReference type="SAM" id="MobiDB-lite"/>
    </source>
</evidence>
<organism evidence="2 3">
    <name type="scientific">Opisthorchis felineus</name>
    <dbReference type="NCBI Taxonomy" id="147828"/>
    <lineage>
        <taxon>Eukaryota</taxon>
        <taxon>Metazoa</taxon>
        <taxon>Spiralia</taxon>
        <taxon>Lophotrochozoa</taxon>
        <taxon>Platyhelminthes</taxon>
        <taxon>Trematoda</taxon>
        <taxon>Digenea</taxon>
        <taxon>Opisthorchiida</taxon>
        <taxon>Opisthorchiata</taxon>
        <taxon>Opisthorchiidae</taxon>
        <taxon>Opisthorchis</taxon>
    </lineage>
</organism>
<evidence type="ECO:0000313" key="2">
    <source>
        <dbReference type="EMBL" id="TGZ73379.1"/>
    </source>
</evidence>
<gene>
    <name evidence="2" type="ORF">CRM22_001556</name>
</gene>
<protein>
    <submittedName>
        <fullName evidence="2">Uncharacterized protein</fullName>
    </submittedName>
</protein>
<reference evidence="2 3" key="1">
    <citation type="journal article" date="2019" name="BMC Genomics">
        <title>New insights from Opisthorchis felineus genome: update on genomics of the epidemiologically important liver flukes.</title>
        <authorList>
            <person name="Ershov N.I."/>
            <person name="Mordvinov V.A."/>
            <person name="Prokhortchouk E.B."/>
            <person name="Pakharukova M.Y."/>
            <person name="Gunbin K.V."/>
            <person name="Ustyantsev K."/>
            <person name="Genaev M.A."/>
            <person name="Blinov A.G."/>
            <person name="Mazur A."/>
            <person name="Boulygina E."/>
            <person name="Tsygankova S."/>
            <person name="Khrameeva E."/>
            <person name="Chekanov N."/>
            <person name="Fan G."/>
            <person name="Xiao A."/>
            <person name="Zhang H."/>
            <person name="Xu X."/>
            <person name="Yang H."/>
            <person name="Solovyev V."/>
            <person name="Lee S.M."/>
            <person name="Liu X."/>
            <person name="Afonnikov D.A."/>
            <person name="Skryabin K.G."/>
        </authorList>
    </citation>
    <scope>NUCLEOTIDE SEQUENCE [LARGE SCALE GENOMIC DNA]</scope>
    <source>
        <strain evidence="2">AK-0245</strain>
        <tissue evidence="2">Whole organism</tissue>
    </source>
</reference>
<proteinExistence type="predicted"/>
<name>A0A4S2MEG3_OPIFE</name>
<comment type="caution">
    <text evidence="2">The sequence shown here is derived from an EMBL/GenBank/DDBJ whole genome shotgun (WGS) entry which is preliminary data.</text>
</comment>
<keyword evidence="3" id="KW-1185">Reference proteome</keyword>
<evidence type="ECO:0000313" key="3">
    <source>
        <dbReference type="Proteomes" id="UP000308267"/>
    </source>
</evidence>
<dbReference type="AlphaFoldDB" id="A0A4S2MEG3"/>
<sequence>MKPEPSTIPTHHTTNTNGDLDTHLIVLREKWSTPSGSKNSPKLPIILRVVVEMFIEKTTLRFCFSHGIEKTTYAKGTQDAFSGRLNPAVNIHNRQRRQWR</sequence>